<feature type="binding site" evidence="14">
    <location>
        <position position="492"/>
    </location>
    <ligand>
        <name>Zn(2+)</name>
        <dbReference type="ChEBI" id="CHEBI:29105"/>
    </ligand>
</feature>
<comment type="catalytic activity">
    <reaction evidence="12 14">
        <text>NAD(+) + (deoxyribonucleotide)n-3'-hydroxyl + 5'-phospho-(deoxyribonucleotide)m = (deoxyribonucleotide)n+m + AMP + beta-nicotinamide D-nucleotide.</text>
        <dbReference type="EC" id="6.5.1.2"/>
    </reaction>
</comment>
<dbReference type="PIRSF" id="PIRSF001604">
    <property type="entry name" value="LigA"/>
    <property type="match status" value="1"/>
</dbReference>
<dbReference type="Gene3D" id="2.40.50.140">
    <property type="entry name" value="Nucleic acid-binding proteins"/>
    <property type="match status" value="1"/>
</dbReference>
<dbReference type="GO" id="GO:0003677">
    <property type="term" value="F:DNA binding"/>
    <property type="evidence" value="ECO:0007669"/>
    <property type="project" value="InterPro"/>
</dbReference>
<dbReference type="Gene3D" id="3.30.470.30">
    <property type="entry name" value="DNA ligase/mRNA capping enzyme"/>
    <property type="match status" value="1"/>
</dbReference>
<keyword evidence="7 14" id="KW-0227">DNA damage</keyword>
<keyword evidence="6 14" id="KW-0479">Metal-binding</keyword>
<dbReference type="PANTHER" id="PTHR23389">
    <property type="entry name" value="CHROMOSOME TRANSMISSION FIDELITY FACTOR 18"/>
    <property type="match status" value="1"/>
</dbReference>
<dbReference type="Pfam" id="PF00533">
    <property type="entry name" value="BRCT"/>
    <property type="match status" value="1"/>
</dbReference>
<dbReference type="Gene3D" id="6.20.10.30">
    <property type="match status" value="1"/>
</dbReference>
<protein>
    <recommendedName>
        <fullName evidence="3 14">DNA ligase</fullName>
        <ecNumber evidence="2 14">6.5.1.2</ecNumber>
    </recommendedName>
    <alternativeName>
        <fullName evidence="14">Polydeoxyribonucleotide synthase [NAD(+)]</fullName>
    </alternativeName>
</protein>
<dbReference type="SMART" id="SM00278">
    <property type="entry name" value="HhH1"/>
    <property type="match status" value="4"/>
</dbReference>
<dbReference type="Pfam" id="PF12826">
    <property type="entry name" value="HHH_2"/>
    <property type="match status" value="1"/>
</dbReference>
<comment type="similarity">
    <text evidence="13 14">Belongs to the NAD-dependent DNA ligase family. LigA subfamily.</text>
</comment>
<dbReference type="PROSITE" id="PS50172">
    <property type="entry name" value="BRCT"/>
    <property type="match status" value="1"/>
</dbReference>
<dbReference type="InterPro" id="IPR003583">
    <property type="entry name" value="Hlx-hairpin-Hlx_DNA-bd_motif"/>
</dbReference>
<dbReference type="GO" id="GO:0006260">
    <property type="term" value="P:DNA replication"/>
    <property type="evidence" value="ECO:0007669"/>
    <property type="project" value="UniProtKB-KW"/>
</dbReference>
<dbReference type="HAMAP" id="MF_01588">
    <property type="entry name" value="DNA_ligase_A"/>
    <property type="match status" value="1"/>
</dbReference>
<evidence type="ECO:0000313" key="17">
    <source>
        <dbReference type="EMBL" id="OGZ40686.1"/>
    </source>
</evidence>
<organism evidence="17 18">
    <name type="scientific">Candidatus Portnoybacteria bacterium RIFCSPLOWO2_02_FULL_39_11</name>
    <dbReference type="NCBI Taxonomy" id="1802001"/>
    <lineage>
        <taxon>Bacteria</taxon>
        <taxon>Candidatus Portnoyibacteriota</taxon>
    </lineage>
</organism>
<dbReference type="InterPro" id="IPR036420">
    <property type="entry name" value="BRCT_dom_sf"/>
</dbReference>
<dbReference type="Pfam" id="PF14520">
    <property type="entry name" value="HHH_5"/>
    <property type="match status" value="1"/>
</dbReference>
<feature type="binding site" evidence="14">
    <location>
        <position position="368"/>
    </location>
    <ligand>
        <name>NAD(+)</name>
        <dbReference type="ChEBI" id="CHEBI:57540"/>
    </ligand>
</feature>
<proteinExistence type="inferred from homology"/>
<dbReference type="Pfam" id="PF01653">
    <property type="entry name" value="DNA_ligase_aden"/>
    <property type="match status" value="2"/>
</dbReference>
<keyword evidence="11 14" id="KW-0234">DNA repair</keyword>
<dbReference type="InterPro" id="IPR013840">
    <property type="entry name" value="DNAligase_N"/>
</dbReference>
<dbReference type="InterPro" id="IPR012340">
    <property type="entry name" value="NA-bd_OB-fold"/>
</dbReference>
<evidence type="ECO:0000256" key="1">
    <source>
        <dbReference type="ARBA" id="ARBA00004067"/>
    </source>
</evidence>
<dbReference type="FunFam" id="1.10.150.20:FF:000007">
    <property type="entry name" value="DNA ligase"/>
    <property type="match status" value="1"/>
</dbReference>
<evidence type="ECO:0000256" key="11">
    <source>
        <dbReference type="ARBA" id="ARBA00023204"/>
    </source>
</evidence>
<dbReference type="Gene3D" id="1.10.150.20">
    <property type="entry name" value="5' to 3' exonuclease, C-terminal subdomain"/>
    <property type="match status" value="2"/>
</dbReference>
<comment type="caution">
    <text evidence="17">The sequence shown here is derived from an EMBL/GenBank/DDBJ whole genome shotgun (WGS) entry which is preliminary data.</text>
</comment>
<dbReference type="InterPro" id="IPR010994">
    <property type="entry name" value="RuvA_2-like"/>
</dbReference>
<feature type="binding site" evidence="14">
    <location>
        <begin position="34"/>
        <end position="38"/>
    </location>
    <ligand>
        <name>NAD(+)</name>
        <dbReference type="ChEBI" id="CHEBI:57540"/>
    </ligand>
</feature>
<dbReference type="SMART" id="SM00292">
    <property type="entry name" value="BRCT"/>
    <property type="match status" value="1"/>
</dbReference>
<comment type="cofactor">
    <cofactor evidence="14">
        <name>Mg(2+)</name>
        <dbReference type="ChEBI" id="CHEBI:18420"/>
    </cofactor>
    <cofactor evidence="14">
        <name>Mn(2+)</name>
        <dbReference type="ChEBI" id="CHEBI:29035"/>
    </cofactor>
</comment>
<feature type="active site" description="N6-AMP-lysine intermediate" evidence="14">
    <location>
        <position position="145"/>
    </location>
</feature>
<keyword evidence="10 14" id="KW-0520">NAD</keyword>
<dbReference type="Pfam" id="PF03120">
    <property type="entry name" value="OB_DNA_ligase"/>
    <property type="match status" value="1"/>
</dbReference>
<evidence type="ECO:0000256" key="12">
    <source>
        <dbReference type="ARBA" id="ARBA00034005"/>
    </source>
</evidence>
<feature type="binding site" evidence="14">
    <location>
        <position position="465"/>
    </location>
    <ligand>
        <name>Zn(2+)</name>
        <dbReference type="ChEBI" id="CHEBI:29105"/>
    </ligand>
</feature>
<comment type="caution">
    <text evidence="14">Lacks conserved residue(s) required for the propagation of feature annotation.</text>
</comment>
<feature type="coiled-coil region" evidence="15">
    <location>
        <begin position="3"/>
        <end position="50"/>
    </location>
</feature>
<feature type="binding site" evidence="14">
    <location>
        <position position="462"/>
    </location>
    <ligand>
        <name>Zn(2+)</name>
        <dbReference type="ChEBI" id="CHEBI:29105"/>
    </ligand>
</feature>
<dbReference type="InterPro" id="IPR033136">
    <property type="entry name" value="DNA_ligase_CS"/>
</dbReference>
<dbReference type="Proteomes" id="UP000177126">
    <property type="component" value="Unassembled WGS sequence"/>
</dbReference>
<dbReference type="Gene3D" id="3.40.50.10190">
    <property type="entry name" value="BRCT domain"/>
    <property type="match status" value="1"/>
</dbReference>
<keyword evidence="9 14" id="KW-0460">Magnesium</keyword>
<feature type="binding site" evidence="14">
    <location>
        <position position="166"/>
    </location>
    <ligand>
        <name>NAD(+)</name>
        <dbReference type="ChEBI" id="CHEBI:57540"/>
    </ligand>
</feature>
<dbReference type="PROSITE" id="PS01056">
    <property type="entry name" value="DNA_LIGASE_N2"/>
    <property type="match status" value="1"/>
</dbReference>
<dbReference type="EMBL" id="MHNF01000027">
    <property type="protein sequence ID" value="OGZ40686.1"/>
    <property type="molecule type" value="Genomic_DNA"/>
</dbReference>
<dbReference type="GO" id="GO:0006281">
    <property type="term" value="P:DNA repair"/>
    <property type="evidence" value="ECO:0007669"/>
    <property type="project" value="UniProtKB-KW"/>
</dbReference>
<feature type="domain" description="BRCT" evidence="16">
    <location>
        <begin position="649"/>
        <end position="726"/>
    </location>
</feature>
<evidence type="ECO:0000256" key="7">
    <source>
        <dbReference type="ARBA" id="ARBA00022763"/>
    </source>
</evidence>
<dbReference type="NCBIfam" id="NF005932">
    <property type="entry name" value="PRK07956.1"/>
    <property type="match status" value="1"/>
</dbReference>
<feature type="binding site" evidence="14">
    <location>
        <position position="143"/>
    </location>
    <ligand>
        <name>NAD(+)</name>
        <dbReference type="ChEBI" id="CHEBI:57540"/>
    </ligand>
</feature>
<evidence type="ECO:0000256" key="8">
    <source>
        <dbReference type="ARBA" id="ARBA00022833"/>
    </source>
</evidence>
<evidence type="ECO:0000313" key="18">
    <source>
        <dbReference type="Proteomes" id="UP000177126"/>
    </source>
</evidence>
<dbReference type="GO" id="GO:0046872">
    <property type="term" value="F:metal ion binding"/>
    <property type="evidence" value="ECO:0007669"/>
    <property type="project" value="UniProtKB-KW"/>
</dbReference>
<feature type="binding site" evidence="14">
    <location>
        <position position="224"/>
    </location>
    <ligand>
        <name>NAD(+)</name>
        <dbReference type="ChEBI" id="CHEBI:57540"/>
    </ligand>
</feature>
<dbReference type="GO" id="GO:0003911">
    <property type="term" value="F:DNA ligase (NAD+) activity"/>
    <property type="evidence" value="ECO:0007669"/>
    <property type="project" value="UniProtKB-UniRule"/>
</dbReference>
<keyword evidence="5 14" id="KW-0235">DNA replication</keyword>
<dbReference type="SMART" id="SM00532">
    <property type="entry name" value="LIGANc"/>
    <property type="match status" value="1"/>
</dbReference>
<evidence type="ECO:0000256" key="14">
    <source>
        <dbReference type="HAMAP-Rule" id="MF_01588"/>
    </source>
</evidence>
<dbReference type="InterPro" id="IPR013839">
    <property type="entry name" value="DNAligase_adenylation"/>
</dbReference>
<feature type="binding site" evidence="14">
    <location>
        <begin position="83"/>
        <end position="84"/>
    </location>
    <ligand>
        <name>NAD(+)</name>
        <dbReference type="ChEBI" id="CHEBI:57540"/>
    </ligand>
</feature>
<dbReference type="SUPFAM" id="SSF52113">
    <property type="entry name" value="BRCT domain"/>
    <property type="match status" value="1"/>
</dbReference>
<dbReference type="Gene3D" id="1.10.287.610">
    <property type="entry name" value="Helix hairpin bin"/>
    <property type="match status" value="1"/>
</dbReference>
<dbReference type="CDD" id="cd17748">
    <property type="entry name" value="BRCT_DNA_ligase_like"/>
    <property type="match status" value="1"/>
</dbReference>
<reference evidence="17 18" key="1">
    <citation type="journal article" date="2016" name="Nat. Commun.">
        <title>Thousands of microbial genomes shed light on interconnected biogeochemical processes in an aquifer system.</title>
        <authorList>
            <person name="Anantharaman K."/>
            <person name="Brown C.T."/>
            <person name="Hug L.A."/>
            <person name="Sharon I."/>
            <person name="Castelle C.J."/>
            <person name="Probst A.J."/>
            <person name="Thomas B.C."/>
            <person name="Singh A."/>
            <person name="Wilkins M.J."/>
            <person name="Karaoz U."/>
            <person name="Brodie E.L."/>
            <person name="Williams K.H."/>
            <person name="Hubbard S.S."/>
            <person name="Banfield J.F."/>
        </authorList>
    </citation>
    <scope>NUCLEOTIDE SEQUENCE [LARGE SCALE GENOMIC DNA]</scope>
</reference>
<dbReference type="SUPFAM" id="SSF50249">
    <property type="entry name" value="Nucleic acid-binding proteins"/>
    <property type="match status" value="1"/>
</dbReference>
<dbReference type="PANTHER" id="PTHR23389:SF9">
    <property type="entry name" value="DNA LIGASE"/>
    <property type="match status" value="1"/>
</dbReference>
<evidence type="ECO:0000256" key="5">
    <source>
        <dbReference type="ARBA" id="ARBA00022705"/>
    </source>
</evidence>
<dbReference type="EC" id="6.5.1.2" evidence="2 14"/>
<dbReference type="FunFam" id="2.40.50.140:FF:000012">
    <property type="entry name" value="DNA ligase"/>
    <property type="match status" value="1"/>
</dbReference>
<keyword evidence="4 14" id="KW-0436">Ligase</keyword>
<evidence type="ECO:0000256" key="2">
    <source>
        <dbReference type="ARBA" id="ARBA00012722"/>
    </source>
</evidence>
<keyword evidence="14" id="KW-0464">Manganese</keyword>
<keyword evidence="8 14" id="KW-0862">Zinc</keyword>
<sequence length="726" mass="80479">MTKQKAESRIAKLKKEIDYHRYQYHVLDRLDISDAAFDALKNELEELELKYPVFVTADSPTQRVGGEPLDKFKKVVHSAPMLSLNDAFGEEEIRAWETRIMKILNPPAPPLTRGVNAEAPLTSKKVSGTLNSGYPTPLKYFCELKLDGLAAALIYKKAILSVGATRGDGKIGEDVTQNIKTIEAIPLALRAPREKELKKIGFNDQQIKNILAAAEAGTIEVRGEAIMTKKVFEELNKQYKKDGKSLLANPRNGAAGSIRQLDSKITAERRLNFYAYALMTDLGCRYHEQEHLLMRALGFPAFNDDDDKKYSKHCRNLDEVVEFHKYWISRRDKLPFGCDGVVVVVDDISLRAKLGVVGKAPRWMQAYKFSGEEATTVVEDIILQVGRTGILTPVATLKPVRVGGVVVSRATLHNEDEIRRLDLKIGDTVIVRRAGDVIPDIIKVLPKLRAGKEKEFRMPKFCPMCGGKVEQRNISAGKGNKSVGYFCSNKNCFAVNRRQIGHFVSKQAMDIEGLGPKIIDQLMKTGLIRDAADIYDLTEGDLKPLERFADKSAQNLIFSINKSRLAPLYRFINALGILHVGEETAIDLANHFGDINKLAETKEENLATLANIGPVVARSIAAWFGGAKNKKLLARLLKAVKIAKPKAVKKKQVFKDMAIVLTGELARMSRDQAKEAIRERGGDAASSVSVKTSLVVAGASPGSKYDKARKLGVKIIGEEEFLKMIK</sequence>
<dbReference type="AlphaFoldDB" id="A0A1G2FRG8"/>
<name>A0A1G2FRG8_9BACT</name>
<dbReference type="SUPFAM" id="SSF47781">
    <property type="entry name" value="RuvA domain 2-like"/>
    <property type="match status" value="1"/>
</dbReference>
<keyword evidence="15" id="KW-0175">Coiled coil</keyword>
<dbReference type="InterPro" id="IPR041663">
    <property type="entry name" value="DisA/LigA_HHH"/>
</dbReference>
<evidence type="ECO:0000256" key="13">
    <source>
        <dbReference type="ARBA" id="ARBA00060881"/>
    </source>
</evidence>
<dbReference type="NCBIfam" id="TIGR00575">
    <property type="entry name" value="dnlj"/>
    <property type="match status" value="1"/>
</dbReference>
<dbReference type="InterPro" id="IPR001679">
    <property type="entry name" value="DNA_ligase"/>
</dbReference>
<accession>A0A1G2FRG8</accession>
<gene>
    <name evidence="14" type="primary">ligA</name>
    <name evidence="17" type="ORF">A3B04_00600</name>
</gene>
<evidence type="ECO:0000256" key="15">
    <source>
        <dbReference type="SAM" id="Coils"/>
    </source>
</evidence>
<dbReference type="InterPro" id="IPR004150">
    <property type="entry name" value="NAD_DNA_ligase_OB"/>
</dbReference>
<dbReference type="SUPFAM" id="SSF56091">
    <property type="entry name" value="DNA ligase/mRNA capping enzyme, catalytic domain"/>
    <property type="match status" value="1"/>
</dbReference>
<evidence type="ECO:0000256" key="4">
    <source>
        <dbReference type="ARBA" id="ARBA00022598"/>
    </source>
</evidence>
<dbReference type="GO" id="GO:0005829">
    <property type="term" value="C:cytosol"/>
    <property type="evidence" value="ECO:0007669"/>
    <property type="project" value="TreeGrafter"/>
</dbReference>
<dbReference type="InterPro" id="IPR001357">
    <property type="entry name" value="BRCT_dom"/>
</dbReference>
<dbReference type="CDD" id="cd00114">
    <property type="entry name" value="LIGANc"/>
    <property type="match status" value="1"/>
</dbReference>
<evidence type="ECO:0000256" key="6">
    <source>
        <dbReference type="ARBA" id="ARBA00022723"/>
    </source>
</evidence>
<feature type="binding site" evidence="14">
    <location>
        <position position="487"/>
    </location>
    <ligand>
        <name>Zn(2+)</name>
        <dbReference type="ChEBI" id="CHEBI:29105"/>
    </ligand>
</feature>
<evidence type="ECO:0000256" key="10">
    <source>
        <dbReference type="ARBA" id="ARBA00023027"/>
    </source>
</evidence>
<evidence type="ECO:0000259" key="16">
    <source>
        <dbReference type="PROSITE" id="PS50172"/>
    </source>
</evidence>
<evidence type="ECO:0000256" key="3">
    <source>
        <dbReference type="ARBA" id="ARBA00013308"/>
    </source>
</evidence>
<evidence type="ECO:0000256" key="9">
    <source>
        <dbReference type="ARBA" id="ARBA00022842"/>
    </source>
</evidence>
<comment type="function">
    <text evidence="1 14">DNA ligase that catalyzes the formation of phosphodiester linkages between 5'-phosphoryl and 3'-hydroxyl groups in double-stranded DNA using NAD as a coenzyme and as the energy source for the reaction. It is essential for DNA replication and repair of damaged DNA.</text>
</comment>